<organism evidence="1 2">
    <name type="scientific">Angustibacter aerolatus</name>
    <dbReference type="NCBI Taxonomy" id="1162965"/>
    <lineage>
        <taxon>Bacteria</taxon>
        <taxon>Bacillati</taxon>
        <taxon>Actinomycetota</taxon>
        <taxon>Actinomycetes</taxon>
        <taxon>Kineosporiales</taxon>
        <taxon>Kineosporiaceae</taxon>
    </lineage>
</organism>
<reference evidence="2" key="1">
    <citation type="journal article" date="2019" name="Int. J. Syst. Evol. Microbiol.">
        <title>The Global Catalogue of Microorganisms (GCM) 10K type strain sequencing project: providing services to taxonomists for standard genome sequencing and annotation.</title>
        <authorList>
            <consortium name="The Broad Institute Genomics Platform"/>
            <consortium name="The Broad Institute Genome Sequencing Center for Infectious Disease"/>
            <person name="Wu L."/>
            <person name="Ma J."/>
        </authorList>
    </citation>
    <scope>NUCLEOTIDE SEQUENCE [LARGE SCALE GENOMIC DNA]</scope>
    <source>
        <strain evidence="2">NBRC 108730</strain>
    </source>
</reference>
<accession>A0ABQ6JKX1</accession>
<evidence type="ECO:0008006" key="3">
    <source>
        <dbReference type="Google" id="ProtNLM"/>
    </source>
</evidence>
<evidence type="ECO:0000313" key="2">
    <source>
        <dbReference type="Proteomes" id="UP001157017"/>
    </source>
</evidence>
<name>A0ABQ6JKX1_9ACTN</name>
<protein>
    <recommendedName>
        <fullName evidence="3">IclR-ED domain-containing protein</fullName>
    </recommendedName>
</protein>
<comment type="caution">
    <text evidence="1">The sequence shown here is derived from an EMBL/GenBank/DDBJ whole genome shotgun (WGS) entry which is preliminary data.</text>
</comment>
<sequence length="55" mass="5684">MLVHRSGPVGVLVSAVEQFDRTGTTTGSLSTDRLDEARLAALASAIETVDAVLDA</sequence>
<proteinExistence type="predicted"/>
<dbReference type="EMBL" id="BSUZ01000001">
    <property type="protein sequence ID" value="GMA88873.1"/>
    <property type="molecule type" value="Genomic_DNA"/>
</dbReference>
<dbReference type="Proteomes" id="UP001157017">
    <property type="component" value="Unassembled WGS sequence"/>
</dbReference>
<gene>
    <name evidence="1" type="ORF">GCM10025868_41230</name>
</gene>
<evidence type="ECO:0000313" key="1">
    <source>
        <dbReference type="EMBL" id="GMA88873.1"/>
    </source>
</evidence>
<keyword evidence="2" id="KW-1185">Reference proteome</keyword>